<protein>
    <recommendedName>
        <fullName evidence="6">Deoxyribose-phosphate aldolase</fullName>
        <shortName evidence="6">DERA</shortName>
        <ecNumber evidence="6">4.1.2.4</ecNumber>
    </recommendedName>
    <alternativeName>
        <fullName evidence="6">2-deoxy-D-ribose 5-phosphate aldolase</fullName>
    </alternativeName>
    <alternativeName>
        <fullName evidence="6">Phosphodeoxyriboaldolase</fullName>
        <shortName evidence="6">Deoxyriboaldolase</shortName>
    </alternativeName>
</protein>
<dbReference type="GO" id="GO:0005737">
    <property type="term" value="C:cytoplasm"/>
    <property type="evidence" value="ECO:0007669"/>
    <property type="project" value="UniProtKB-SubCell"/>
</dbReference>
<dbReference type="SUPFAM" id="SSF51569">
    <property type="entry name" value="Aldolase"/>
    <property type="match status" value="1"/>
</dbReference>
<dbReference type="InterPro" id="IPR028581">
    <property type="entry name" value="DeoC_typeI"/>
</dbReference>
<dbReference type="InterPro" id="IPR011343">
    <property type="entry name" value="DeoC"/>
</dbReference>
<comment type="pathway">
    <text evidence="6">Carbohydrate degradation; 2-deoxy-D-ribose 1-phosphate degradation; D-glyceraldehyde 3-phosphate and acetaldehyde from 2-deoxy-alpha-D-ribose 1-phosphate: step 2/2.</text>
</comment>
<dbReference type="PANTHER" id="PTHR10889">
    <property type="entry name" value="DEOXYRIBOSE-PHOSPHATE ALDOLASE"/>
    <property type="match status" value="1"/>
</dbReference>
<comment type="function">
    <text evidence="6">Catalyzes a reversible aldol reaction between acetaldehyde and D-glyceraldehyde 3-phosphate to generate 2-deoxy-D-ribose 5-phosphate.</text>
</comment>
<dbReference type="EMBL" id="JAENIL010000034">
    <property type="protein sequence ID" value="MBK1878731.1"/>
    <property type="molecule type" value="Genomic_DNA"/>
</dbReference>
<accession>A0A934S185</accession>
<comment type="caution">
    <text evidence="7">The sequence shown here is derived from an EMBL/GenBank/DDBJ whole genome shotgun (WGS) entry which is preliminary data.</text>
</comment>
<gene>
    <name evidence="6 7" type="primary">deoC</name>
    <name evidence="7" type="ORF">JIN87_17755</name>
</gene>
<dbReference type="GO" id="GO:0009264">
    <property type="term" value="P:deoxyribonucleotide catabolic process"/>
    <property type="evidence" value="ECO:0007669"/>
    <property type="project" value="UniProtKB-UniRule"/>
</dbReference>
<comment type="catalytic activity">
    <reaction evidence="5 6">
        <text>2-deoxy-D-ribose 5-phosphate = D-glyceraldehyde 3-phosphate + acetaldehyde</text>
        <dbReference type="Rhea" id="RHEA:12821"/>
        <dbReference type="ChEBI" id="CHEBI:15343"/>
        <dbReference type="ChEBI" id="CHEBI:59776"/>
        <dbReference type="ChEBI" id="CHEBI:62877"/>
        <dbReference type="EC" id="4.1.2.4"/>
    </reaction>
</comment>
<dbReference type="EC" id="4.1.2.4" evidence="6"/>
<dbReference type="Pfam" id="PF01791">
    <property type="entry name" value="DeoC"/>
    <property type="match status" value="1"/>
</dbReference>
<evidence type="ECO:0000256" key="5">
    <source>
        <dbReference type="ARBA" id="ARBA00048791"/>
    </source>
</evidence>
<dbReference type="GO" id="GO:0006018">
    <property type="term" value="P:2-deoxyribose 1-phosphate catabolic process"/>
    <property type="evidence" value="ECO:0007669"/>
    <property type="project" value="UniProtKB-UniRule"/>
</dbReference>
<keyword evidence="2 6" id="KW-0963">Cytoplasm</keyword>
<proteinExistence type="inferred from homology"/>
<dbReference type="InterPro" id="IPR013785">
    <property type="entry name" value="Aldolase_TIM"/>
</dbReference>
<dbReference type="Gene3D" id="3.20.20.70">
    <property type="entry name" value="Aldolase class I"/>
    <property type="match status" value="1"/>
</dbReference>
<dbReference type="PIRSF" id="PIRSF001357">
    <property type="entry name" value="DeoC"/>
    <property type="match status" value="1"/>
</dbReference>
<dbReference type="HAMAP" id="MF_00114">
    <property type="entry name" value="DeoC_type1"/>
    <property type="match status" value="1"/>
</dbReference>
<evidence type="ECO:0000256" key="2">
    <source>
        <dbReference type="ARBA" id="ARBA00022490"/>
    </source>
</evidence>
<dbReference type="Proteomes" id="UP000617628">
    <property type="component" value="Unassembled WGS sequence"/>
</dbReference>
<keyword evidence="8" id="KW-1185">Reference proteome</keyword>
<comment type="subcellular location">
    <subcellularLocation>
        <location evidence="6">Cytoplasm</location>
    </subcellularLocation>
</comment>
<dbReference type="RefSeq" id="WP_200356944.1">
    <property type="nucleotide sequence ID" value="NZ_JAENIL010000034.1"/>
</dbReference>
<dbReference type="SMART" id="SM01133">
    <property type="entry name" value="DeoC"/>
    <property type="match status" value="1"/>
</dbReference>
<evidence type="ECO:0000256" key="4">
    <source>
        <dbReference type="ARBA" id="ARBA00023270"/>
    </source>
</evidence>
<keyword evidence="4 6" id="KW-0704">Schiff base</keyword>
<dbReference type="CDD" id="cd00959">
    <property type="entry name" value="DeoC"/>
    <property type="match status" value="1"/>
</dbReference>
<evidence type="ECO:0000256" key="3">
    <source>
        <dbReference type="ARBA" id="ARBA00023239"/>
    </source>
</evidence>
<dbReference type="GO" id="GO:0016052">
    <property type="term" value="P:carbohydrate catabolic process"/>
    <property type="evidence" value="ECO:0007669"/>
    <property type="project" value="TreeGrafter"/>
</dbReference>
<evidence type="ECO:0000256" key="6">
    <source>
        <dbReference type="HAMAP-Rule" id="MF_00114"/>
    </source>
</evidence>
<comment type="similarity">
    <text evidence="1 6">Belongs to the DeoC/FbaB aldolase family. DeoC type 1 subfamily.</text>
</comment>
<dbReference type="AlphaFoldDB" id="A0A934S185"/>
<dbReference type="GO" id="GO:0004139">
    <property type="term" value="F:deoxyribose-phosphate aldolase activity"/>
    <property type="evidence" value="ECO:0007669"/>
    <property type="project" value="UniProtKB-UniRule"/>
</dbReference>
<evidence type="ECO:0000313" key="7">
    <source>
        <dbReference type="EMBL" id="MBK1878731.1"/>
    </source>
</evidence>
<dbReference type="NCBIfam" id="TIGR00126">
    <property type="entry name" value="deoC"/>
    <property type="match status" value="1"/>
</dbReference>
<organism evidence="7 8">
    <name type="scientific">Pelagicoccus mobilis</name>
    <dbReference type="NCBI Taxonomy" id="415221"/>
    <lineage>
        <taxon>Bacteria</taxon>
        <taxon>Pseudomonadati</taxon>
        <taxon>Verrucomicrobiota</taxon>
        <taxon>Opitutia</taxon>
        <taxon>Puniceicoccales</taxon>
        <taxon>Pelagicoccaceae</taxon>
        <taxon>Pelagicoccus</taxon>
    </lineage>
</organism>
<evidence type="ECO:0000313" key="8">
    <source>
        <dbReference type="Proteomes" id="UP000617628"/>
    </source>
</evidence>
<keyword evidence="3 6" id="KW-0456">Lyase</keyword>
<reference evidence="7" key="1">
    <citation type="submission" date="2021-01" db="EMBL/GenBank/DDBJ databases">
        <title>Modified the classification status of verrucomicrobia.</title>
        <authorList>
            <person name="Feng X."/>
        </authorList>
    </citation>
    <scope>NUCLEOTIDE SEQUENCE</scope>
    <source>
        <strain evidence="7">KCTC 13126</strain>
    </source>
</reference>
<evidence type="ECO:0000256" key="1">
    <source>
        <dbReference type="ARBA" id="ARBA00010936"/>
    </source>
</evidence>
<dbReference type="PANTHER" id="PTHR10889:SF1">
    <property type="entry name" value="DEOXYRIBOSE-PHOSPHATE ALDOLASE"/>
    <property type="match status" value="1"/>
</dbReference>
<feature type="active site" description="Schiff-base intermediate with acetaldehyde" evidence="6">
    <location>
        <position position="155"/>
    </location>
</feature>
<name>A0A934S185_9BACT</name>
<feature type="active site" description="Proton donor/acceptor" evidence="6">
    <location>
        <position position="184"/>
    </location>
</feature>
<dbReference type="InterPro" id="IPR002915">
    <property type="entry name" value="DeoC/FbaB/LacD_aldolase"/>
</dbReference>
<sequence length="229" mass="24372">MKHSINRYLDHAVLKPEMSNNEAAEAIELGVKYAVRTVCVRPSDIELAKELCSGSETEVCTVLSFPHGICTTESKVAEAKDFIAKSVHEVDMVANYGRIRSGDWEYVKADIAAVAETLKPAGIPLKVIFETSTLSLEQITRATEICVEAGADFVKTSTGFNGEGATEDGVKAMLAAANGKIKVKPSGGIRDAERAQLFVDMGVHRLGVGYSSTPAICDGTIAATTPGTY</sequence>
<feature type="active site" description="Proton donor/acceptor" evidence="6">
    <location>
        <position position="91"/>
    </location>
</feature>